<dbReference type="AlphaFoldDB" id="A0A6L7GII5"/>
<gene>
    <name evidence="1" type="ORF">GRI44_13745</name>
</gene>
<keyword evidence="2" id="KW-1185">Reference proteome</keyword>
<name>A0A6L7GII5_9SPHN</name>
<dbReference type="Proteomes" id="UP000473531">
    <property type="component" value="Unassembled WGS sequence"/>
</dbReference>
<evidence type="ECO:0000313" key="2">
    <source>
        <dbReference type="Proteomes" id="UP000473531"/>
    </source>
</evidence>
<proteinExistence type="predicted"/>
<sequence length="83" mass="9485">MELNHNQFIDFASLSIFVSIIGTAAPHRRAAASFSHQQALDELIEYLNMMMDEVVLPEDANEEQVRQAYADNLYQPVEIIKCE</sequence>
<evidence type="ECO:0000313" key="1">
    <source>
        <dbReference type="EMBL" id="MXP15812.1"/>
    </source>
</evidence>
<protein>
    <submittedName>
        <fullName evidence="1">Uncharacterized protein</fullName>
    </submittedName>
</protein>
<dbReference type="EMBL" id="WTYU01000003">
    <property type="protein sequence ID" value="MXP15812.1"/>
    <property type="molecule type" value="Genomic_DNA"/>
</dbReference>
<reference evidence="1 2" key="1">
    <citation type="submission" date="2019-12" db="EMBL/GenBank/DDBJ databases">
        <title>Genomic-based taxomic classification of the family Erythrobacteraceae.</title>
        <authorList>
            <person name="Xu L."/>
        </authorList>
    </citation>
    <scope>NUCLEOTIDE SEQUENCE [LARGE SCALE GENOMIC DNA]</scope>
    <source>
        <strain evidence="1 2">KCTC 52259</strain>
    </source>
</reference>
<organism evidence="1 2">
    <name type="scientific">Allopontixanthobacter confluentis</name>
    <dbReference type="NCBI Taxonomy" id="1849021"/>
    <lineage>
        <taxon>Bacteria</taxon>
        <taxon>Pseudomonadati</taxon>
        <taxon>Pseudomonadota</taxon>
        <taxon>Alphaproteobacteria</taxon>
        <taxon>Sphingomonadales</taxon>
        <taxon>Erythrobacteraceae</taxon>
        <taxon>Allopontixanthobacter</taxon>
    </lineage>
</organism>
<comment type="caution">
    <text evidence="1">The sequence shown here is derived from an EMBL/GenBank/DDBJ whole genome shotgun (WGS) entry which is preliminary data.</text>
</comment>
<dbReference type="RefSeq" id="WP_160602425.1">
    <property type="nucleotide sequence ID" value="NZ_WTYU01000003.1"/>
</dbReference>
<accession>A0A6L7GII5</accession>